<evidence type="ECO:0000313" key="3">
    <source>
        <dbReference type="EMBL" id="MBM6400065.1"/>
    </source>
</evidence>
<gene>
    <name evidence="3" type="ORF">JQN70_06690</name>
</gene>
<keyword evidence="3" id="KW-0378">Hydrolase</keyword>
<dbReference type="Proteomes" id="UP001430172">
    <property type="component" value="Unassembled WGS sequence"/>
</dbReference>
<dbReference type="InterPro" id="IPR005135">
    <property type="entry name" value="Endo/exonuclease/phosphatase"/>
</dbReference>
<dbReference type="Gene3D" id="3.60.10.10">
    <property type="entry name" value="Endonuclease/exonuclease/phosphatase"/>
    <property type="match status" value="1"/>
</dbReference>
<sequence length="274" mass="28796">MKFRTLAASAAAAVAAVCSLVVPVQPAAAASPIIIVDHNVAKSWDAIQATVSKAVELGAEGITMQEVCVTQANEMDGYWAGRWTVNWSVSKKDGCGPGNDVGTVAIWTGGGNGVDQDLVLPQDGTTPGDDYETRNPHLTCVKYGSTPVRHVCSAHLVAHDVEGVRGAQTRAIKNYTAEWISNQHFVVVGGDFNTAPTSPAMDSMYAQNGNGNFVEANQIEDGTRTGNLATHAVGKLDYVFFSTNRTVFPGGGGIQLFSTASDHKMVVARATVTA</sequence>
<dbReference type="GO" id="GO:0004519">
    <property type="term" value="F:endonuclease activity"/>
    <property type="evidence" value="ECO:0007669"/>
    <property type="project" value="UniProtKB-KW"/>
</dbReference>
<dbReference type="RefSeq" id="WP_204130540.1">
    <property type="nucleotide sequence ID" value="NZ_JAFDVD010000007.1"/>
</dbReference>
<reference evidence="3" key="1">
    <citation type="submission" date="2021-02" db="EMBL/GenBank/DDBJ databases">
        <title>Phycicoccus sp. MQZ13P-5T, whole genome shotgun sequence.</title>
        <authorList>
            <person name="Tuo L."/>
        </authorList>
    </citation>
    <scope>NUCLEOTIDE SEQUENCE</scope>
    <source>
        <strain evidence="3">MQZ13P-5</strain>
    </source>
</reference>
<dbReference type="InterPro" id="IPR036691">
    <property type="entry name" value="Endo/exonu/phosph_ase_sf"/>
</dbReference>
<name>A0ABS2CJU3_9MICO</name>
<protein>
    <submittedName>
        <fullName evidence="3">Endonuclease/exonuclease/phosphatase family protein</fullName>
    </submittedName>
</protein>
<keyword evidence="3" id="KW-0540">Nuclease</keyword>
<accession>A0ABS2CJU3</accession>
<feature type="chain" id="PRO_5046030994" evidence="1">
    <location>
        <begin position="30"/>
        <end position="274"/>
    </location>
</feature>
<feature type="domain" description="Endonuclease/exonuclease/phosphatase" evidence="2">
    <location>
        <begin position="63"/>
        <end position="263"/>
    </location>
</feature>
<keyword evidence="3" id="KW-0255">Endonuclease</keyword>
<proteinExistence type="predicted"/>
<dbReference type="SUPFAM" id="SSF56219">
    <property type="entry name" value="DNase I-like"/>
    <property type="match status" value="1"/>
</dbReference>
<organism evidence="3 4">
    <name type="scientific">Phycicoccus sonneratiae</name>
    <dbReference type="NCBI Taxonomy" id="2807628"/>
    <lineage>
        <taxon>Bacteria</taxon>
        <taxon>Bacillati</taxon>
        <taxon>Actinomycetota</taxon>
        <taxon>Actinomycetes</taxon>
        <taxon>Micrococcales</taxon>
        <taxon>Intrasporangiaceae</taxon>
        <taxon>Phycicoccus</taxon>
    </lineage>
</organism>
<comment type="caution">
    <text evidence="3">The sequence shown here is derived from an EMBL/GenBank/DDBJ whole genome shotgun (WGS) entry which is preliminary data.</text>
</comment>
<keyword evidence="4" id="KW-1185">Reference proteome</keyword>
<evidence type="ECO:0000256" key="1">
    <source>
        <dbReference type="SAM" id="SignalP"/>
    </source>
</evidence>
<dbReference type="Pfam" id="PF03372">
    <property type="entry name" value="Exo_endo_phos"/>
    <property type="match status" value="1"/>
</dbReference>
<evidence type="ECO:0000313" key="4">
    <source>
        <dbReference type="Proteomes" id="UP001430172"/>
    </source>
</evidence>
<evidence type="ECO:0000259" key="2">
    <source>
        <dbReference type="Pfam" id="PF03372"/>
    </source>
</evidence>
<feature type="signal peptide" evidence="1">
    <location>
        <begin position="1"/>
        <end position="29"/>
    </location>
</feature>
<keyword evidence="1" id="KW-0732">Signal</keyword>
<dbReference type="EMBL" id="JAFDVD010000007">
    <property type="protein sequence ID" value="MBM6400065.1"/>
    <property type="molecule type" value="Genomic_DNA"/>
</dbReference>